<dbReference type="Proteomes" id="UP000050420">
    <property type="component" value="Unassembled WGS sequence"/>
</dbReference>
<accession>A0A0P9VIM8</accession>
<evidence type="ECO:0000259" key="11">
    <source>
        <dbReference type="PROSITE" id="PS51755"/>
    </source>
</evidence>
<evidence type="ECO:0000256" key="4">
    <source>
        <dbReference type="ARBA" id="ARBA00023012"/>
    </source>
</evidence>
<dbReference type="SUPFAM" id="SSF46894">
    <property type="entry name" value="C-terminal effector domain of the bipartite response regulators"/>
    <property type="match status" value="1"/>
</dbReference>
<evidence type="ECO:0000313" key="12">
    <source>
        <dbReference type="EMBL" id="KPY04213.1"/>
    </source>
</evidence>
<keyword evidence="3 8" id="KW-0597">Phosphoprotein</keyword>
<dbReference type="InterPro" id="IPR001789">
    <property type="entry name" value="Sig_transdc_resp-reg_receiver"/>
</dbReference>
<dbReference type="Gene3D" id="3.40.50.2300">
    <property type="match status" value="1"/>
</dbReference>
<gene>
    <name evidence="12" type="ORF">ALO63_03994</name>
    <name evidence="14" type="ORF">ALP52_03826</name>
    <name evidence="13" type="ORF">ALQ05_03419</name>
</gene>
<protein>
    <submittedName>
        <fullName evidence="12">Two-component response regulator transcription regulator protein</fullName>
    </submittedName>
</protein>
<feature type="domain" description="Response regulatory" evidence="10">
    <location>
        <begin position="3"/>
        <end position="116"/>
    </location>
</feature>
<reference evidence="16 17" key="2">
    <citation type="submission" date="2018-08" db="EMBL/GenBank/DDBJ databases">
        <title>Recombination of ecologically and evolutionarily significant loci maintains genetic cohesion in the Pseudomonas syringae species complex.</title>
        <authorList>
            <person name="Dillon M."/>
            <person name="Thakur S."/>
            <person name="Almeida R.N.D."/>
            <person name="Weir B.S."/>
            <person name="Guttman D.S."/>
        </authorList>
    </citation>
    <scope>NUCLEOTIDE SEQUENCE [LARGE SCALE GENOMIC DNA]</scope>
    <source>
        <strain evidence="13 17">ICMP 535</strain>
        <strain evidence="14 16">ICMP 6941</strain>
    </source>
</reference>
<dbReference type="PANTHER" id="PTHR48111">
    <property type="entry name" value="REGULATOR OF RPOS"/>
    <property type="match status" value="1"/>
</dbReference>
<keyword evidence="4" id="KW-0902">Two-component regulatory system</keyword>
<evidence type="ECO:0000256" key="2">
    <source>
        <dbReference type="ARBA" id="ARBA00022490"/>
    </source>
</evidence>
<dbReference type="GO" id="GO:0032993">
    <property type="term" value="C:protein-DNA complex"/>
    <property type="evidence" value="ECO:0007669"/>
    <property type="project" value="TreeGrafter"/>
</dbReference>
<dbReference type="SUPFAM" id="SSF52172">
    <property type="entry name" value="CheY-like"/>
    <property type="match status" value="1"/>
</dbReference>
<dbReference type="Gene3D" id="6.10.250.690">
    <property type="match status" value="1"/>
</dbReference>
<dbReference type="EMBL" id="RBRD01000277">
    <property type="protein sequence ID" value="RMQ31716.1"/>
    <property type="molecule type" value="Genomic_DNA"/>
</dbReference>
<dbReference type="Gene3D" id="1.10.10.10">
    <property type="entry name" value="Winged helix-like DNA-binding domain superfamily/Winged helix DNA-binding domain"/>
    <property type="match status" value="1"/>
</dbReference>
<dbReference type="PROSITE" id="PS50110">
    <property type="entry name" value="RESPONSE_REGULATORY"/>
    <property type="match status" value="1"/>
</dbReference>
<evidence type="ECO:0000313" key="15">
    <source>
        <dbReference type="Proteomes" id="UP000050420"/>
    </source>
</evidence>
<evidence type="ECO:0000313" key="14">
    <source>
        <dbReference type="EMBL" id="RMT22439.1"/>
    </source>
</evidence>
<dbReference type="SMART" id="SM00862">
    <property type="entry name" value="Trans_reg_C"/>
    <property type="match status" value="1"/>
</dbReference>
<dbReference type="GO" id="GO:0000976">
    <property type="term" value="F:transcription cis-regulatory region binding"/>
    <property type="evidence" value="ECO:0007669"/>
    <property type="project" value="TreeGrafter"/>
</dbReference>
<evidence type="ECO:0000313" key="16">
    <source>
        <dbReference type="Proteomes" id="UP000276194"/>
    </source>
</evidence>
<dbReference type="RefSeq" id="WP_005759289.1">
    <property type="nucleotide sequence ID" value="NZ_RBRD01000277.1"/>
</dbReference>
<dbReference type="Proteomes" id="UP000279553">
    <property type="component" value="Unassembled WGS sequence"/>
</dbReference>
<organism evidence="12 15">
    <name type="scientific">Pseudomonas amygdali pv. mori</name>
    <dbReference type="NCBI Taxonomy" id="34065"/>
    <lineage>
        <taxon>Bacteria</taxon>
        <taxon>Pseudomonadati</taxon>
        <taxon>Pseudomonadota</taxon>
        <taxon>Gammaproteobacteria</taxon>
        <taxon>Pseudomonadales</taxon>
        <taxon>Pseudomonadaceae</taxon>
        <taxon>Pseudomonas</taxon>
        <taxon>Pseudomonas amygdali</taxon>
    </lineage>
</organism>
<evidence type="ECO:0000256" key="6">
    <source>
        <dbReference type="ARBA" id="ARBA00023125"/>
    </source>
</evidence>
<dbReference type="EMBL" id="RBTD01000153">
    <property type="protein sequence ID" value="RMT22439.1"/>
    <property type="molecule type" value="Genomic_DNA"/>
</dbReference>
<dbReference type="InterPro" id="IPR001867">
    <property type="entry name" value="OmpR/PhoB-type_DNA-bd"/>
</dbReference>
<dbReference type="InterPro" id="IPR016032">
    <property type="entry name" value="Sig_transdc_resp-reg_C-effctor"/>
</dbReference>
<feature type="domain" description="OmpR/PhoB-type" evidence="11">
    <location>
        <begin position="136"/>
        <end position="235"/>
    </location>
</feature>
<dbReference type="Pfam" id="PF00072">
    <property type="entry name" value="Response_reg"/>
    <property type="match status" value="1"/>
</dbReference>
<evidence type="ECO:0000313" key="13">
    <source>
        <dbReference type="EMBL" id="RMQ31716.1"/>
    </source>
</evidence>
<dbReference type="FunFam" id="3.40.50.2300:FF:000001">
    <property type="entry name" value="DNA-binding response regulator PhoB"/>
    <property type="match status" value="1"/>
</dbReference>
<dbReference type="PROSITE" id="PS51755">
    <property type="entry name" value="OMPR_PHOB"/>
    <property type="match status" value="1"/>
</dbReference>
<dbReference type="InterPro" id="IPR039420">
    <property type="entry name" value="WalR-like"/>
</dbReference>
<dbReference type="InterPro" id="IPR058124">
    <property type="entry name" value="CpxR-like_REC"/>
</dbReference>
<dbReference type="AlphaFoldDB" id="A0A0P9VIM8"/>
<evidence type="ECO:0000256" key="8">
    <source>
        <dbReference type="PROSITE-ProRule" id="PRU00169"/>
    </source>
</evidence>
<keyword evidence="2" id="KW-0963">Cytoplasm</keyword>
<dbReference type="Proteomes" id="UP000276194">
    <property type="component" value="Unassembled WGS sequence"/>
</dbReference>
<keyword evidence="5" id="KW-0805">Transcription regulation</keyword>
<evidence type="ECO:0000256" key="3">
    <source>
        <dbReference type="ARBA" id="ARBA00022553"/>
    </source>
</evidence>
<name>A0A0P9VIM8_PSEA0</name>
<reference evidence="12 15" key="1">
    <citation type="submission" date="2015-09" db="EMBL/GenBank/DDBJ databases">
        <title>Genome announcement of multiple Pseudomonas syringae strains.</title>
        <authorList>
            <person name="Thakur S."/>
            <person name="Wang P.W."/>
            <person name="Gong Y."/>
            <person name="Weir B.S."/>
            <person name="Guttman D.S."/>
        </authorList>
    </citation>
    <scope>NUCLEOTIDE SEQUENCE [LARGE SCALE GENOMIC DNA]</scope>
    <source>
        <strain evidence="12 15">ICMP4331</strain>
    </source>
</reference>
<dbReference type="GO" id="GO:0006355">
    <property type="term" value="P:regulation of DNA-templated transcription"/>
    <property type="evidence" value="ECO:0007669"/>
    <property type="project" value="InterPro"/>
</dbReference>
<dbReference type="InterPro" id="IPR036388">
    <property type="entry name" value="WH-like_DNA-bd_sf"/>
</dbReference>
<dbReference type="CDD" id="cd17623">
    <property type="entry name" value="REC_OmpR_CpxR"/>
    <property type="match status" value="1"/>
</dbReference>
<evidence type="ECO:0000256" key="7">
    <source>
        <dbReference type="ARBA" id="ARBA00023163"/>
    </source>
</evidence>
<evidence type="ECO:0000256" key="9">
    <source>
        <dbReference type="PROSITE-ProRule" id="PRU01091"/>
    </source>
</evidence>
<evidence type="ECO:0000256" key="1">
    <source>
        <dbReference type="ARBA" id="ARBA00004496"/>
    </source>
</evidence>
<comment type="caution">
    <text evidence="12">The sequence shown here is derived from an EMBL/GenBank/DDBJ whole genome shotgun (WGS) entry which is preliminary data.</text>
</comment>
<dbReference type="CDD" id="cd00383">
    <property type="entry name" value="trans_reg_C"/>
    <property type="match status" value="1"/>
</dbReference>
<dbReference type="PATRIC" id="fig|34065.5.peg.5829"/>
<keyword evidence="6 9" id="KW-0238">DNA-binding</keyword>
<dbReference type="PANTHER" id="PTHR48111:SF39">
    <property type="entry name" value="TRANSCRIPTIONAL REGULATORY PROTEIN CPXR"/>
    <property type="match status" value="1"/>
</dbReference>
<sequence length="236" mass="26261">MPKVLLIDDDVELTKILSQYLSNEGFDVLAIHDGEEAISRSANERFEIVVLDIMMPRLSGLQVLQRIRINSSVPILMLTARGDDVDKVTGLNLGADDYVSKPCTPAELVARIRAILRRTLPAPPQSTNGTNVQPPSRQIKSGNLVLYPASRHAVWQDQPLELTGTEFTLLSVLARHSGELVSRQEISLAAFNRPLTNFDRRIDVHISAIRQKLGRRPDGQPWIQGVRGLGYQLVED</sequence>
<keyword evidence="7" id="KW-0804">Transcription</keyword>
<feature type="DNA-binding region" description="OmpR/PhoB-type" evidence="9">
    <location>
        <begin position="136"/>
        <end position="235"/>
    </location>
</feature>
<evidence type="ECO:0000259" key="10">
    <source>
        <dbReference type="PROSITE" id="PS50110"/>
    </source>
</evidence>
<dbReference type="Pfam" id="PF00486">
    <property type="entry name" value="Trans_reg_C"/>
    <property type="match status" value="1"/>
</dbReference>
<dbReference type="SMART" id="SM00448">
    <property type="entry name" value="REC"/>
    <property type="match status" value="1"/>
</dbReference>
<feature type="modified residue" description="4-aspartylphosphate" evidence="8">
    <location>
        <position position="52"/>
    </location>
</feature>
<proteinExistence type="predicted"/>
<dbReference type="GO" id="GO:0005829">
    <property type="term" value="C:cytosol"/>
    <property type="evidence" value="ECO:0007669"/>
    <property type="project" value="TreeGrafter"/>
</dbReference>
<dbReference type="EMBL" id="LJQU01000041">
    <property type="protein sequence ID" value="KPY04213.1"/>
    <property type="molecule type" value="Genomic_DNA"/>
</dbReference>
<dbReference type="GO" id="GO:0000156">
    <property type="term" value="F:phosphorelay response regulator activity"/>
    <property type="evidence" value="ECO:0007669"/>
    <property type="project" value="TreeGrafter"/>
</dbReference>
<evidence type="ECO:0000313" key="17">
    <source>
        <dbReference type="Proteomes" id="UP000279553"/>
    </source>
</evidence>
<evidence type="ECO:0000256" key="5">
    <source>
        <dbReference type="ARBA" id="ARBA00023015"/>
    </source>
</evidence>
<comment type="subcellular location">
    <subcellularLocation>
        <location evidence="1">Cytoplasm</location>
    </subcellularLocation>
</comment>
<dbReference type="InterPro" id="IPR011006">
    <property type="entry name" value="CheY-like_superfamily"/>
</dbReference>